<dbReference type="SFLD" id="SFLDG01129">
    <property type="entry name" value="C1.5:_HAD__Beta-PGM__Phosphata"/>
    <property type="match status" value="1"/>
</dbReference>
<dbReference type="InterPro" id="IPR036412">
    <property type="entry name" value="HAD-like_sf"/>
</dbReference>
<dbReference type="AlphaFoldDB" id="A0A518DUV3"/>
<dbReference type="CDD" id="cd07505">
    <property type="entry name" value="HAD_BPGM-like"/>
    <property type="match status" value="1"/>
</dbReference>
<dbReference type="OrthoDB" id="9797743at2"/>
<evidence type="ECO:0000256" key="1">
    <source>
        <dbReference type="ARBA" id="ARBA00006171"/>
    </source>
</evidence>
<dbReference type="Gene3D" id="1.10.150.240">
    <property type="entry name" value="Putative phosphatase, domain 2"/>
    <property type="match status" value="1"/>
</dbReference>
<proteinExistence type="inferred from homology"/>
<dbReference type="Pfam" id="PF00702">
    <property type="entry name" value="Hydrolase"/>
    <property type="match status" value="1"/>
</dbReference>
<keyword evidence="3" id="KW-1185">Reference proteome</keyword>
<reference evidence="2 3" key="1">
    <citation type="submission" date="2019-02" db="EMBL/GenBank/DDBJ databases">
        <title>Deep-cultivation of Planctomycetes and their phenomic and genomic characterization uncovers novel biology.</title>
        <authorList>
            <person name="Wiegand S."/>
            <person name="Jogler M."/>
            <person name="Boedeker C."/>
            <person name="Pinto D."/>
            <person name="Vollmers J."/>
            <person name="Rivas-Marin E."/>
            <person name="Kohn T."/>
            <person name="Peeters S.H."/>
            <person name="Heuer A."/>
            <person name="Rast P."/>
            <person name="Oberbeckmann S."/>
            <person name="Bunk B."/>
            <person name="Jeske O."/>
            <person name="Meyerdierks A."/>
            <person name="Storesund J.E."/>
            <person name="Kallscheuer N."/>
            <person name="Luecker S."/>
            <person name="Lage O.M."/>
            <person name="Pohl T."/>
            <person name="Merkel B.J."/>
            <person name="Hornburger P."/>
            <person name="Mueller R.-W."/>
            <person name="Bruemmer F."/>
            <person name="Labrenz M."/>
            <person name="Spormann A.M."/>
            <person name="Op den Camp H."/>
            <person name="Overmann J."/>
            <person name="Amann R."/>
            <person name="Jetten M.S.M."/>
            <person name="Mascher T."/>
            <person name="Medema M.H."/>
            <person name="Devos D.P."/>
            <person name="Kaster A.-K."/>
            <person name="Ovreas L."/>
            <person name="Rohde M."/>
            <person name="Galperin M.Y."/>
            <person name="Jogler C."/>
        </authorList>
    </citation>
    <scope>NUCLEOTIDE SEQUENCE [LARGE SCALE GENOMIC DNA]</scope>
    <source>
        <strain evidence="2 3">Pla85_3_4</strain>
    </source>
</reference>
<dbReference type="KEGG" id="lcre:Pla8534_34290"/>
<dbReference type="GO" id="GO:0008801">
    <property type="term" value="F:beta-phosphoglucomutase activity"/>
    <property type="evidence" value="ECO:0007669"/>
    <property type="project" value="UniProtKB-EC"/>
</dbReference>
<dbReference type="Proteomes" id="UP000317648">
    <property type="component" value="Chromosome"/>
</dbReference>
<dbReference type="SUPFAM" id="SSF56784">
    <property type="entry name" value="HAD-like"/>
    <property type="match status" value="1"/>
</dbReference>
<dbReference type="PANTHER" id="PTHR43481">
    <property type="entry name" value="FRUCTOSE-1-PHOSPHATE PHOSPHATASE"/>
    <property type="match status" value="1"/>
</dbReference>
<keyword evidence="2" id="KW-0413">Isomerase</keyword>
<dbReference type="EC" id="5.4.2.6" evidence="2"/>
<dbReference type="InterPro" id="IPR006439">
    <property type="entry name" value="HAD-SF_hydro_IA"/>
</dbReference>
<dbReference type="NCBIfam" id="TIGR01509">
    <property type="entry name" value="HAD-SF-IA-v3"/>
    <property type="match status" value="1"/>
</dbReference>
<dbReference type="NCBIfam" id="TIGR02009">
    <property type="entry name" value="PGMB-YQAB-SF"/>
    <property type="match status" value="1"/>
</dbReference>
<name>A0A518DUV3_9BACT</name>
<sequence>MPSLQAVIFDVDGVLIDSYHAHFESWRIVAAEHGMVMTPEDFHATFGRTSRETVRAAWPERSFSDEQVRQLDEEKEAVYRKLLAENFPAMPGAVALIADLAATGVGLAVGSSGPPPNVRLTLDLLGCKEQFQVVVTGADVTRGKPDPEVFLTAAQRLGLSPADCLVIEDAAAGIKAAQSAGMKAVGLVSTGHTRQELAAADLLVDQLADLTVARLQQLAV</sequence>
<dbReference type="SFLD" id="SFLDG01135">
    <property type="entry name" value="C1.5.6:_HAD__Beta-PGM__Phospha"/>
    <property type="match status" value="1"/>
</dbReference>
<dbReference type="GO" id="GO:0050308">
    <property type="term" value="F:sugar-phosphatase activity"/>
    <property type="evidence" value="ECO:0007669"/>
    <property type="project" value="TreeGrafter"/>
</dbReference>
<dbReference type="InterPro" id="IPR010976">
    <property type="entry name" value="B-phosphoglucomutase_hydrolase"/>
</dbReference>
<organism evidence="2 3">
    <name type="scientific">Lignipirellula cremea</name>
    <dbReference type="NCBI Taxonomy" id="2528010"/>
    <lineage>
        <taxon>Bacteria</taxon>
        <taxon>Pseudomonadati</taxon>
        <taxon>Planctomycetota</taxon>
        <taxon>Planctomycetia</taxon>
        <taxon>Pirellulales</taxon>
        <taxon>Pirellulaceae</taxon>
        <taxon>Lignipirellula</taxon>
    </lineage>
</organism>
<gene>
    <name evidence="2" type="primary">yvdM</name>
    <name evidence="2" type="ORF">Pla8534_34290</name>
</gene>
<dbReference type="SFLD" id="SFLDS00003">
    <property type="entry name" value="Haloacid_Dehalogenase"/>
    <property type="match status" value="1"/>
</dbReference>
<protein>
    <submittedName>
        <fullName evidence="2">Beta-phosphoglucomutase</fullName>
        <ecNumber evidence="2">5.4.2.6</ecNumber>
    </submittedName>
</protein>
<dbReference type="InterPro" id="IPR051806">
    <property type="entry name" value="HAD-like_SPP"/>
</dbReference>
<dbReference type="EMBL" id="CP036433">
    <property type="protein sequence ID" value="QDU95613.1"/>
    <property type="molecule type" value="Genomic_DNA"/>
</dbReference>
<dbReference type="InterPro" id="IPR023198">
    <property type="entry name" value="PGP-like_dom2"/>
</dbReference>
<dbReference type="Gene3D" id="3.40.50.1000">
    <property type="entry name" value="HAD superfamily/HAD-like"/>
    <property type="match status" value="1"/>
</dbReference>
<dbReference type="RefSeq" id="WP_145054328.1">
    <property type="nucleotide sequence ID" value="NZ_CP036433.1"/>
</dbReference>
<dbReference type="NCBIfam" id="TIGR01549">
    <property type="entry name" value="HAD-SF-IA-v1"/>
    <property type="match status" value="1"/>
</dbReference>
<dbReference type="PRINTS" id="PR00413">
    <property type="entry name" value="HADHALOGNASE"/>
</dbReference>
<evidence type="ECO:0000313" key="2">
    <source>
        <dbReference type="EMBL" id="QDU95613.1"/>
    </source>
</evidence>
<dbReference type="PANTHER" id="PTHR43481:SF4">
    <property type="entry name" value="GLYCEROL-1-PHOSPHATE PHOSPHOHYDROLASE 1-RELATED"/>
    <property type="match status" value="1"/>
</dbReference>
<accession>A0A518DUV3</accession>
<evidence type="ECO:0000313" key="3">
    <source>
        <dbReference type="Proteomes" id="UP000317648"/>
    </source>
</evidence>
<comment type="similarity">
    <text evidence="1">Belongs to the HAD-like hydrolase superfamily. CbbY/CbbZ/Gph/YieH family.</text>
</comment>
<dbReference type="InterPro" id="IPR023214">
    <property type="entry name" value="HAD_sf"/>
</dbReference>